<gene>
    <name evidence="1" type="primary">g5173</name>
    <name evidence="1" type="ORF">EsDP_00005173</name>
</gene>
<evidence type="ECO:0000313" key="1">
    <source>
        <dbReference type="EMBL" id="GAB0136887.1"/>
    </source>
</evidence>
<keyword evidence="2" id="KW-1185">Reference proteome</keyword>
<name>A0ABQ0CTW2_9HYPO</name>
<protein>
    <submittedName>
        <fullName evidence="1">Uncharacterized protein</fullName>
    </submittedName>
</protein>
<dbReference type="Proteomes" id="UP001562357">
    <property type="component" value="Unassembled WGS sequence"/>
</dbReference>
<evidence type="ECO:0000313" key="2">
    <source>
        <dbReference type="Proteomes" id="UP001562357"/>
    </source>
</evidence>
<comment type="caution">
    <text evidence="1">The sequence shown here is derived from an EMBL/GenBank/DDBJ whole genome shotgun (WGS) entry which is preliminary data.</text>
</comment>
<organism evidence="1 2">
    <name type="scientific">Epichloe bromicola</name>
    <dbReference type="NCBI Taxonomy" id="79588"/>
    <lineage>
        <taxon>Eukaryota</taxon>
        <taxon>Fungi</taxon>
        <taxon>Dikarya</taxon>
        <taxon>Ascomycota</taxon>
        <taxon>Pezizomycotina</taxon>
        <taxon>Sordariomycetes</taxon>
        <taxon>Hypocreomycetidae</taxon>
        <taxon>Hypocreales</taxon>
        <taxon>Clavicipitaceae</taxon>
        <taxon>Epichloe</taxon>
    </lineage>
</organism>
<reference evidence="2" key="1">
    <citation type="submission" date="2024-06" db="EMBL/GenBank/DDBJ databases">
        <title>Draft Genome Sequences of Epichloe bromicola Strains Isolated from Elymus ciliaris.</title>
        <authorList>
            <consortium name="Epichloe bromicola genome sequencing consortium"/>
            <person name="Miura A."/>
            <person name="Imano S."/>
            <person name="Ashida A."/>
            <person name="Sato I."/>
            <person name="Chiba S."/>
            <person name="Tanaka A."/>
            <person name="Camagna M."/>
            <person name="Takemoto D."/>
        </authorList>
    </citation>
    <scope>NUCLEOTIDE SEQUENCE [LARGE SCALE GENOMIC DNA]</scope>
    <source>
        <strain evidence="2">DP</strain>
    </source>
</reference>
<dbReference type="EMBL" id="BAAFGZ010000229">
    <property type="protein sequence ID" value="GAB0136887.1"/>
    <property type="molecule type" value="Genomic_DNA"/>
</dbReference>
<sequence length="78" mass="8467">MGLSRTREHGWVSSERRVAAGDEEKALATIHVPANLDRGHLTFACQIGGGAALERLQGRIDEFPRLGEEAELAEAQTI</sequence>
<accession>A0ABQ0CTW2</accession>
<proteinExistence type="predicted"/>